<proteinExistence type="predicted"/>
<gene>
    <name evidence="2" type="ORF">ACEWY4_019170</name>
</gene>
<organism evidence="2 3">
    <name type="scientific">Coilia grayii</name>
    <name type="common">Gray's grenadier anchovy</name>
    <dbReference type="NCBI Taxonomy" id="363190"/>
    <lineage>
        <taxon>Eukaryota</taxon>
        <taxon>Metazoa</taxon>
        <taxon>Chordata</taxon>
        <taxon>Craniata</taxon>
        <taxon>Vertebrata</taxon>
        <taxon>Euteleostomi</taxon>
        <taxon>Actinopterygii</taxon>
        <taxon>Neopterygii</taxon>
        <taxon>Teleostei</taxon>
        <taxon>Clupei</taxon>
        <taxon>Clupeiformes</taxon>
        <taxon>Clupeoidei</taxon>
        <taxon>Engraulidae</taxon>
        <taxon>Coilinae</taxon>
        <taxon>Coilia</taxon>
    </lineage>
</organism>
<protein>
    <submittedName>
        <fullName evidence="2">Uncharacterized protein</fullName>
    </submittedName>
</protein>
<evidence type="ECO:0000313" key="3">
    <source>
        <dbReference type="Proteomes" id="UP001591681"/>
    </source>
</evidence>
<dbReference type="AlphaFoldDB" id="A0ABD1JFB9"/>
<feature type="region of interest" description="Disordered" evidence="1">
    <location>
        <begin position="1"/>
        <end position="45"/>
    </location>
</feature>
<sequence length="119" mass="13371">MAAKRMQPPLPNRGTVDANVSKPNEKSVFCDNSPAKKVKGATPHSHERLERLMADANTRLTMLFSDFTEVLRERASADSMQVKELGDLLIEARDLEAHLKEKKEHLRHSLAVISQKLQA</sequence>
<dbReference type="EMBL" id="JBHFQA010000016">
    <property type="protein sequence ID" value="KAL2085850.1"/>
    <property type="molecule type" value="Genomic_DNA"/>
</dbReference>
<name>A0ABD1JFB9_9TELE</name>
<accession>A0ABD1JFB9</accession>
<dbReference type="PANTHER" id="PTHR37349">
    <property type="entry name" value="TESTIS-EXPRESSED PROTEIN 12"/>
    <property type="match status" value="1"/>
</dbReference>
<reference evidence="2 3" key="1">
    <citation type="submission" date="2024-09" db="EMBL/GenBank/DDBJ databases">
        <title>A chromosome-level genome assembly of Gray's grenadier anchovy, Coilia grayii.</title>
        <authorList>
            <person name="Fu Z."/>
        </authorList>
    </citation>
    <scope>NUCLEOTIDE SEQUENCE [LARGE SCALE GENOMIC DNA]</scope>
    <source>
        <strain evidence="2">G4</strain>
        <tissue evidence="2">Muscle</tissue>
    </source>
</reference>
<evidence type="ECO:0000256" key="1">
    <source>
        <dbReference type="SAM" id="MobiDB-lite"/>
    </source>
</evidence>
<keyword evidence="3" id="KW-1185">Reference proteome</keyword>
<dbReference type="Pfam" id="PF15219">
    <property type="entry name" value="TEX12"/>
    <property type="match status" value="1"/>
</dbReference>
<comment type="caution">
    <text evidence="2">The sequence shown here is derived from an EMBL/GenBank/DDBJ whole genome shotgun (WGS) entry which is preliminary data.</text>
</comment>
<dbReference type="Proteomes" id="UP001591681">
    <property type="component" value="Unassembled WGS sequence"/>
</dbReference>
<dbReference type="PANTHER" id="PTHR37349:SF1">
    <property type="entry name" value="TESTIS-EXPRESSED PROTEIN 12"/>
    <property type="match status" value="1"/>
</dbReference>
<dbReference type="InterPro" id="IPR029193">
    <property type="entry name" value="TEX12"/>
</dbReference>
<evidence type="ECO:0000313" key="2">
    <source>
        <dbReference type="EMBL" id="KAL2085850.1"/>
    </source>
</evidence>